<dbReference type="InterPro" id="IPR018247">
    <property type="entry name" value="EF_Hand_1_Ca_BS"/>
</dbReference>
<dbReference type="RefSeq" id="WP_139000581.1">
    <property type="nucleotide sequence ID" value="NZ_BAABAV010000001.1"/>
</dbReference>
<dbReference type="PROSITE" id="PS00018">
    <property type="entry name" value="EF_HAND_1"/>
    <property type="match status" value="1"/>
</dbReference>
<accession>A0ABP8EBB4</accession>
<sequence>MKTFFILSLFALVGTCATEKYTTKIQNLKESIELVDSIKVVKYANTITEEELSTHLYKFSSDEFQGRKVGELGQKLAANFIKNYYISEEIGSPFDDSNYYQIIPESFFSKGIKASENVLAFIEGSEKPKEVIIISAHLDHLGVNENGNVNNGADDDGSGTVAIMEIAQAFKLAKMAGHGPKRSILFLHLTAEEIGKQGSEFYTKNPVFPLEDTVTNLNIDMIGRVDDAHKNNHDYIYLIGSNRLSKELHYVSEKVNKAYLNINLDYRFNSEKDRNDYYSRSDHYNFARYNIPVIFYFNGEHEDYHESTDTPDKIDYKLLKKRAQLIFATAWQIANQPNRILIDDKHPLLK</sequence>
<feature type="domain" description="Peptidase M28" evidence="1">
    <location>
        <begin position="117"/>
        <end position="328"/>
    </location>
</feature>
<dbReference type="Pfam" id="PF04389">
    <property type="entry name" value="Peptidase_M28"/>
    <property type="match status" value="1"/>
</dbReference>
<reference evidence="3" key="1">
    <citation type="journal article" date="2019" name="Int. J. Syst. Evol. Microbiol.">
        <title>The Global Catalogue of Microorganisms (GCM) 10K type strain sequencing project: providing services to taxonomists for standard genome sequencing and annotation.</title>
        <authorList>
            <consortium name="The Broad Institute Genomics Platform"/>
            <consortium name="The Broad Institute Genome Sequencing Center for Infectious Disease"/>
            <person name="Wu L."/>
            <person name="Ma J."/>
        </authorList>
    </citation>
    <scope>NUCLEOTIDE SEQUENCE [LARGE SCALE GENOMIC DNA]</scope>
    <source>
        <strain evidence="3">JCM 17452</strain>
    </source>
</reference>
<evidence type="ECO:0000313" key="2">
    <source>
        <dbReference type="EMBL" id="GAA4269518.1"/>
    </source>
</evidence>
<proteinExistence type="predicted"/>
<organism evidence="2 3">
    <name type="scientific">Hyunsoonleella aestuarii</name>
    <dbReference type="NCBI Taxonomy" id="912802"/>
    <lineage>
        <taxon>Bacteria</taxon>
        <taxon>Pseudomonadati</taxon>
        <taxon>Bacteroidota</taxon>
        <taxon>Flavobacteriia</taxon>
        <taxon>Flavobacteriales</taxon>
        <taxon>Flavobacteriaceae</taxon>
    </lineage>
</organism>
<dbReference type="EMBL" id="BAABAV010000001">
    <property type="protein sequence ID" value="GAA4269518.1"/>
    <property type="molecule type" value="Genomic_DNA"/>
</dbReference>
<evidence type="ECO:0000313" key="3">
    <source>
        <dbReference type="Proteomes" id="UP001500027"/>
    </source>
</evidence>
<dbReference type="InterPro" id="IPR045175">
    <property type="entry name" value="M28_fam"/>
</dbReference>
<comment type="caution">
    <text evidence="2">The sequence shown here is derived from an EMBL/GenBank/DDBJ whole genome shotgun (WGS) entry which is preliminary data.</text>
</comment>
<dbReference type="Gene3D" id="3.40.630.10">
    <property type="entry name" value="Zn peptidases"/>
    <property type="match status" value="1"/>
</dbReference>
<dbReference type="Proteomes" id="UP001500027">
    <property type="component" value="Unassembled WGS sequence"/>
</dbReference>
<dbReference type="SUPFAM" id="SSF53187">
    <property type="entry name" value="Zn-dependent exopeptidases"/>
    <property type="match status" value="1"/>
</dbReference>
<dbReference type="InterPro" id="IPR007484">
    <property type="entry name" value="Peptidase_M28"/>
</dbReference>
<gene>
    <name evidence="2" type="ORF">GCM10022257_16190</name>
</gene>
<evidence type="ECO:0000259" key="1">
    <source>
        <dbReference type="Pfam" id="PF04389"/>
    </source>
</evidence>
<keyword evidence="3" id="KW-1185">Reference proteome</keyword>
<dbReference type="PANTHER" id="PTHR12147:SF26">
    <property type="entry name" value="PEPTIDASE M28 DOMAIN-CONTAINING PROTEIN"/>
    <property type="match status" value="1"/>
</dbReference>
<name>A0ABP8EBB4_9FLAO</name>
<protein>
    <submittedName>
        <fullName evidence="2">M28 family metallopeptidase</fullName>
    </submittedName>
</protein>
<dbReference type="PANTHER" id="PTHR12147">
    <property type="entry name" value="METALLOPEPTIDASE M28 FAMILY MEMBER"/>
    <property type="match status" value="1"/>
</dbReference>